<dbReference type="InterPro" id="IPR051085">
    <property type="entry name" value="MB_O-acyltransferase"/>
</dbReference>
<dbReference type="EMBL" id="JBBJBU010000008">
    <property type="protein sequence ID" value="KAK7204414.1"/>
    <property type="molecule type" value="Genomic_DNA"/>
</dbReference>
<reference evidence="7 8" key="1">
    <citation type="submission" date="2024-03" db="EMBL/GenBank/DDBJ databases">
        <title>Genome-scale model development and genomic sequencing of the oleaginous clade Lipomyces.</title>
        <authorList>
            <consortium name="Lawrence Berkeley National Laboratory"/>
            <person name="Czajka J.J."/>
            <person name="Han Y."/>
            <person name="Kim J."/>
            <person name="Mondo S.J."/>
            <person name="Hofstad B.A."/>
            <person name="Robles A."/>
            <person name="Haridas S."/>
            <person name="Riley R."/>
            <person name="LaButti K."/>
            <person name="Pangilinan J."/>
            <person name="Andreopoulos W."/>
            <person name="Lipzen A."/>
            <person name="Yan J."/>
            <person name="Wang M."/>
            <person name="Ng V."/>
            <person name="Grigoriev I.V."/>
            <person name="Spatafora J.W."/>
            <person name="Magnuson J.K."/>
            <person name="Baker S.E."/>
            <person name="Pomraning K.R."/>
        </authorList>
    </citation>
    <scope>NUCLEOTIDE SEQUENCE [LARGE SCALE GENOMIC DNA]</scope>
    <source>
        <strain evidence="7 8">Phaff 52-87</strain>
    </source>
</reference>
<dbReference type="RefSeq" id="XP_064767447.1">
    <property type="nucleotide sequence ID" value="XM_064913012.1"/>
</dbReference>
<dbReference type="PANTHER" id="PTHR13285:SF18">
    <property type="entry name" value="PROTEIN-CYSTEINE N-PALMITOYLTRANSFERASE RASP"/>
    <property type="match status" value="1"/>
</dbReference>
<accession>A0ABR1F3J5</accession>
<comment type="similarity">
    <text evidence="2">Belongs to the membrane-bound acyltransferase family.</text>
</comment>
<feature type="transmembrane region" description="Helical" evidence="6">
    <location>
        <begin position="411"/>
        <end position="437"/>
    </location>
</feature>
<evidence type="ECO:0000256" key="5">
    <source>
        <dbReference type="ARBA" id="ARBA00023136"/>
    </source>
</evidence>
<feature type="transmembrane region" description="Helical" evidence="6">
    <location>
        <begin position="272"/>
        <end position="292"/>
    </location>
</feature>
<feature type="transmembrane region" description="Helical" evidence="6">
    <location>
        <begin position="443"/>
        <end position="466"/>
    </location>
</feature>
<feature type="transmembrane region" description="Helical" evidence="6">
    <location>
        <begin position="167"/>
        <end position="186"/>
    </location>
</feature>
<keyword evidence="5 6" id="KW-0472">Membrane</keyword>
<dbReference type="GeneID" id="90038524"/>
<evidence type="ECO:0000313" key="8">
    <source>
        <dbReference type="Proteomes" id="UP001498771"/>
    </source>
</evidence>
<feature type="transmembrane region" description="Helical" evidence="6">
    <location>
        <begin position="313"/>
        <end position="332"/>
    </location>
</feature>
<evidence type="ECO:0000256" key="4">
    <source>
        <dbReference type="ARBA" id="ARBA00022989"/>
    </source>
</evidence>
<name>A0ABR1F3J5_9ASCO</name>
<dbReference type="PANTHER" id="PTHR13285">
    <property type="entry name" value="ACYLTRANSFERASE"/>
    <property type="match status" value="1"/>
</dbReference>
<evidence type="ECO:0000256" key="3">
    <source>
        <dbReference type="ARBA" id="ARBA00022692"/>
    </source>
</evidence>
<organism evidence="7 8">
    <name type="scientific">Myxozyma melibiosi</name>
    <dbReference type="NCBI Taxonomy" id="54550"/>
    <lineage>
        <taxon>Eukaryota</taxon>
        <taxon>Fungi</taxon>
        <taxon>Dikarya</taxon>
        <taxon>Ascomycota</taxon>
        <taxon>Saccharomycotina</taxon>
        <taxon>Lipomycetes</taxon>
        <taxon>Lipomycetales</taxon>
        <taxon>Lipomycetaceae</taxon>
        <taxon>Myxozyma</taxon>
    </lineage>
</organism>
<feature type="transmembrane region" description="Helical" evidence="6">
    <location>
        <begin position="43"/>
        <end position="61"/>
    </location>
</feature>
<dbReference type="Pfam" id="PF03062">
    <property type="entry name" value="MBOAT"/>
    <property type="match status" value="1"/>
</dbReference>
<sequence>MTNPLRLFALDVLDARLVPDSQDKINQTKRNAPPSRWRTPEFYFYYLVHIVCVPLMFWGAMSGSNENSRNYEVYSDKLEQGWMMGRKVDNSDAQYSGFRGKIPVLTSAIILHFILRKLSLAFKIPRISFDLGFAAIFLSALHGVSVLKIVAIYSINYSFTRYLPSKSGMISTWIFCIAILFLNEMYEGYKFGSLLPVLGVLDGYCGLLPRWDVNFNFSILRMISYNYDYYQSLATPTDIEKKQRDEKEISERDRIDIGPPKHEYNFLTYMSYLVYTPLYIAGPILTFNDYVYQSKHPLPSVNIKRTMLYGLRMLFCMLVMEWILHYMYVIALSNSHAWEGLSPFQISMVGFFNLKTIWLKLLIPWRLFRFWALLDKIDAPENMLRCMSDNYSASAFWRAWHRSFNRWTTRYLYIPLGGSNHAIRNMLAVFTFVAFWHDIQLRLLAWGWLITLFVVPEVAAKLLFPAKKWASSPLYRHMCALGAVANIYMMMIANLVGFAIGLDGVRDMIYDIFSTWSGIPYFIAISGVLFVGVQVMFEVRASEARRGINIRY</sequence>
<feature type="transmembrane region" description="Helical" evidence="6">
    <location>
        <begin position="127"/>
        <end position="155"/>
    </location>
</feature>
<feature type="transmembrane region" description="Helical" evidence="6">
    <location>
        <begin position="519"/>
        <end position="537"/>
    </location>
</feature>
<evidence type="ECO:0000256" key="6">
    <source>
        <dbReference type="SAM" id="Phobius"/>
    </source>
</evidence>
<feature type="transmembrane region" description="Helical" evidence="6">
    <location>
        <begin position="344"/>
        <end position="363"/>
    </location>
</feature>
<keyword evidence="4 6" id="KW-1133">Transmembrane helix</keyword>
<comment type="caution">
    <text evidence="7">The sequence shown here is derived from an EMBL/GenBank/DDBJ whole genome shotgun (WGS) entry which is preliminary data.</text>
</comment>
<keyword evidence="3 6" id="KW-0812">Transmembrane</keyword>
<feature type="transmembrane region" description="Helical" evidence="6">
    <location>
        <begin position="478"/>
        <end position="499"/>
    </location>
</feature>
<protein>
    <submittedName>
        <fullName evidence="7">MBOAT, membrane-bound O-acyltransferase family-domain-containing protein</fullName>
    </submittedName>
</protein>
<dbReference type="InterPro" id="IPR004299">
    <property type="entry name" value="MBOAT_fam"/>
</dbReference>
<evidence type="ECO:0000256" key="1">
    <source>
        <dbReference type="ARBA" id="ARBA00004141"/>
    </source>
</evidence>
<proteinExistence type="inferred from homology"/>
<keyword evidence="8" id="KW-1185">Reference proteome</keyword>
<dbReference type="Proteomes" id="UP001498771">
    <property type="component" value="Unassembled WGS sequence"/>
</dbReference>
<evidence type="ECO:0000313" key="7">
    <source>
        <dbReference type="EMBL" id="KAK7204414.1"/>
    </source>
</evidence>
<comment type="subcellular location">
    <subcellularLocation>
        <location evidence="1">Membrane</location>
        <topology evidence="1">Multi-pass membrane protein</topology>
    </subcellularLocation>
</comment>
<evidence type="ECO:0000256" key="2">
    <source>
        <dbReference type="ARBA" id="ARBA00010323"/>
    </source>
</evidence>
<gene>
    <name evidence="7" type="ORF">BZA70DRAFT_280689</name>
</gene>